<organism evidence="2 3">
    <name type="scientific">Hohenbuehelia grisea</name>
    <dbReference type="NCBI Taxonomy" id="104357"/>
    <lineage>
        <taxon>Eukaryota</taxon>
        <taxon>Fungi</taxon>
        <taxon>Dikarya</taxon>
        <taxon>Basidiomycota</taxon>
        <taxon>Agaricomycotina</taxon>
        <taxon>Agaricomycetes</taxon>
        <taxon>Agaricomycetidae</taxon>
        <taxon>Agaricales</taxon>
        <taxon>Pleurotineae</taxon>
        <taxon>Pleurotaceae</taxon>
        <taxon>Hohenbuehelia</taxon>
    </lineage>
</organism>
<accession>A0ABR3JG52</accession>
<sequence>MGMGMLVPFWLPLGDENLAAIPSHISLSTDLPARLRHPTIPSGRRPRVPLVVFASLPPQHPILHGPAIETILLPLYSVDTRAHVSFGRHWLADGGTTRRLFRHSVPPPVEPCRAPLLPTAGSVSTPSEGTPRSQPRHSLGEGDQTSPASAVSGISGVTNSTLFGRDGNPLRRGLPLVSKAAQRSALFSTSPDGQGGQGGDPRQPQDPLSDGEGVPERSSPQSRELIVLGHLQHALEKLGHTVEAIETLQRDHIGAMKDRFKEHAKATNEQIGQMGAETEKHITQMGKVVTQAVTEAVSKAIKDPTHLNDSNGSLSPPPSQFLPGIQDKAY</sequence>
<reference evidence="3" key="1">
    <citation type="submission" date="2024-06" db="EMBL/GenBank/DDBJ databases">
        <title>Multi-omics analyses provide insights into the biosynthesis of the anticancer antibiotic pleurotin in Hohenbuehelia grisea.</title>
        <authorList>
            <person name="Weaver J.A."/>
            <person name="Alberti F."/>
        </authorList>
    </citation>
    <scope>NUCLEOTIDE SEQUENCE [LARGE SCALE GENOMIC DNA]</scope>
    <source>
        <strain evidence="3">T-177</strain>
    </source>
</reference>
<evidence type="ECO:0000313" key="3">
    <source>
        <dbReference type="Proteomes" id="UP001556367"/>
    </source>
</evidence>
<evidence type="ECO:0000256" key="1">
    <source>
        <dbReference type="SAM" id="MobiDB-lite"/>
    </source>
</evidence>
<feature type="region of interest" description="Disordered" evidence="1">
    <location>
        <begin position="303"/>
        <end position="330"/>
    </location>
</feature>
<gene>
    <name evidence="2" type="ORF">HGRIS_003376</name>
</gene>
<feature type="compositionally biased region" description="Polar residues" evidence="1">
    <location>
        <begin position="121"/>
        <end position="133"/>
    </location>
</feature>
<proteinExistence type="predicted"/>
<protein>
    <submittedName>
        <fullName evidence="2">Uncharacterized protein</fullName>
    </submittedName>
</protein>
<keyword evidence="3" id="KW-1185">Reference proteome</keyword>
<dbReference type="Proteomes" id="UP001556367">
    <property type="component" value="Unassembled WGS sequence"/>
</dbReference>
<evidence type="ECO:0000313" key="2">
    <source>
        <dbReference type="EMBL" id="KAL0954392.1"/>
    </source>
</evidence>
<feature type="region of interest" description="Disordered" evidence="1">
    <location>
        <begin position="103"/>
        <end position="153"/>
    </location>
</feature>
<feature type="region of interest" description="Disordered" evidence="1">
    <location>
        <begin position="187"/>
        <end position="221"/>
    </location>
</feature>
<dbReference type="EMBL" id="JASNQZ010000007">
    <property type="protein sequence ID" value="KAL0954392.1"/>
    <property type="molecule type" value="Genomic_DNA"/>
</dbReference>
<name>A0ABR3JG52_9AGAR</name>
<comment type="caution">
    <text evidence="2">The sequence shown here is derived from an EMBL/GenBank/DDBJ whole genome shotgun (WGS) entry which is preliminary data.</text>
</comment>